<dbReference type="OrthoDB" id="73273at2759"/>
<dbReference type="PANTHER" id="PTHR16130:SF2">
    <property type="entry name" value="LYSOSOMAL COBALAMIN TRANSPORT ESCORT PROTEIN LMBD1"/>
    <property type="match status" value="1"/>
</dbReference>
<keyword evidence="2" id="KW-0472">Membrane</keyword>
<dbReference type="GO" id="GO:0072665">
    <property type="term" value="P:protein localization to vacuole"/>
    <property type="evidence" value="ECO:0007669"/>
    <property type="project" value="TreeGrafter"/>
</dbReference>
<feature type="transmembrane region" description="Helical" evidence="2">
    <location>
        <begin position="400"/>
        <end position="420"/>
    </location>
</feature>
<feature type="compositionally biased region" description="Acidic residues" evidence="1">
    <location>
        <begin position="520"/>
        <end position="529"/>
    </location>
</feature>
<feature type="transmembrane region" description="Helical" evidence="2">
    <location>
        <begin position="489"/>
        <end position="510"/>
    </location>
</feature>
<evidence type="ECO:0000256" key="1">
    <source>
        <dbReference type="SAM" id="MobiDB-lite"/>
    </source>
</evidence>
<dbReference type="VEuPathDB" id="FungiDB:TAPDE_004793"/>
<feature type="transmembrane region" description="Helical" evidence="2">
    <location>
        <begin position="298"/>
        <end position="320"/>
    </location>
</feature>
<dbReference type="PANTHER" id="PTHR16130">
    <property type="entry name" value="LYSOSOMAL COBALAMIN TRANSPORTER-RELATED"/>
    <property type="match status" value="1"/>
</dbReference>
<organism evidence="3 4">
    <name type="scientific">Taphrina deformans (strain PYCC 5710 / ATCC 11124 / CBS 356.35 / IMI 108563 / JCM 9778 / NBRC 8474)</name>
    <name type="common">Peach leaf curl fungus</name>
    <name type="synonym">Lalaria deformans</name>
    <dbReference type="NCBI Taxonomy" id="1097556"/>
    <lineage>
        <taxon>Eukaryota</taxon>
        <taxon>Fungi</taxon>
        <taxon>Dikarya</taxon>
        <taxon>Ascomycota</taxon>
        <taxon>Taphrinomycotina</taxon>
        <taxon>Taphrinomycetes</taxon>
        <taxon>Taphrinales</taxon>
        <taxon>Taphrinaceae</taxon>
        <taxon>Taphrina</taxon>
    </lineage>
</organism>
<feature type="region of interest" description="Disordered" evidence="1">
    <location>
        <begin position="517"/>
        <end position="537"/>
    </location>
</feature>
<sequence length="537" mass="59266">MKEVIFIWTAFGICMATIFILLTGHVQRLSHPHERSFLVTLSTLLLLTVVVASLLLPAVDVALVSSTNIPLLGVRKESATDAKVNTIVMWTKIAYVALYAATGLLAVVLVPFSWVYYEEWDDDSSTASRIGTATKYTLGLLVTLAILFALGLFVPTASKLPKTPRDIDLDYLMQLLASSKPIKSLLFVLGILLCIGTLSMVLYTAIGLSTLPLVLLKTKSTSDLDAEGDEFAVDLDLNRQKQRQLEMRYADTRTTWSTKDRRELEGLQRRERALIRSARLAAEGRSRVLEKLYRPVRIFLGLVFLTSSLLLIATLIAGLIRELLSSSSCGARCGFLEILPSTLLLNPINTVLGKIPYFAAYVFHVLLALFLFLVTLQGIRSLGIRFLWISLFQVKVRGSLPQALLCYAIIPVFASLGIQYTMADFIVPGYIQYGTQTFCNATLSECAEDSSLVVACTMLSHEKDTGCTRSVVSRIGAALVANFPGFGIVLFWAQFAFIGFFLFSLIVSVFKKNLGSTMNDESDDEDEGVVTERTRLV</sequence>
<dbReference type="Proteomes" id="UP000013776">
    <property type="component" value="Unassembled WGS sequence"/>
</dbReference>
<dbReference type="InterPro" id="IPR050854">
    <property type="entry name" value="LMBD1_LysCbl_Transport"/>
</dbReference>
<feature type="transmembrane region" description="Helical" evidence="2">
    <location>
        <begin position="6"/>
        <end position="24"/>
    </location>
</feature>
<dbReference type="STRING" id="1097556.R4XEY9"/>
<proteinExistence type="predicted"/>
<protein>
    <recommendedName>
        <fullName evidence="5">Lysosomal cobalamin transporter</fullName>
    </recommendedName>
</protein>
<dbReference type="EMBL" id="CAHR02000227">
    <property type="protein sequence ID" value="CCG84351.1"/>
    <property type="molecule type" value="Genomic_DNA"/>
</dbReference>
<feature type="transmembrane region" description="Helical" evidence="2">
    <location>
        <begin position="36"/>
        <end position="56"/>
    </location>
</feature>
<accession>R4XEY9</accession>
<evidence type="ECO:0000313" key="4">
    <source>
        <dbReference type="Proteomes" id="UP000013776"/>
    </source>
</evidence>
<evidence type="ECO:0000313" key="3">
    <source>
        <dbReference type="EMBL" id="CCG84351.1"/>
    </source>
</evidence>
<dbReference type="GO" id="GO:0005774">
    <property type="term" value="C:vacuolar membrane"/>
    <property type="evidence" value="ECO:0007669"/>
    <property type="project" value="TreeGrafter"/>
</dbReference>
<dbReference type="AlphaFoldDB" id="R4XEY9"/>
<evidence type="ECO:0008006" key="5">
    <source>
        <dbReference type="Google" id="ProtNLM"/>
    </source>
</evidence>
<keyword evidence="2" id="KW-0812">Transmembrane</keyword>
<dbReference type="eggNOG" id="ENOG502QQ2T">
    <property type="taxonomic scope" value="Eukaryota"/>
</dbReference>
<name>R4XEY9_TAPDE</name>
<feature type="transmembrane region" description="Helical" evidence="2">
    <location>
        <begin position="93"/>
        <end position="117"/>
    </location>
</feature>
<comment type="caution">
    <text evidence="3">The sequence shown here is derived from an EMBL/GenBank/DDBJ whole genome shotgun (WGS) entry which is preliminary data.</text>
</comment>
<gene>
    <name evidence="3" type="ORF">TAPDE_004793</name>
</gene>
<feature type="transmembrane region" description="Helical" evidence="2">
    <location>
        <begin position="138"/>
        <end position="157"/>
    </location>
</feature>
<reference evidence="3 4" key="1">
    <citation type="journal article" date="2013" name="MBio">
        <title>Genome sequencing of the plant pathogen Taphrina deformans, the causal agent of peach leaf curl.</title>
        <authorList>
            <person name="Cisse O.H."/>
            <person name="Almeida J.M.G.C.F."/>
            <person name="Fonseca A."/>
            <person name="Kumar A.A."/>
            <person name="Salojaervi J."/>
            <person name="Overmyer K."/>
            <person name="Hauser P.M."/>
            <person name="Pagni M."/>
        </authorList>
    </citation>
    <scope>NUCLEOTIDE SEQUENCE [LARGE SCALE GENOMIC DNA]</scope>
    <source>
        <strain evidence="4">PYCC 5710 / ATCC 11124 / CBS 356.35 / IMI 108563 / JCM 9778 / NBRC 8474</strain>
    </source>
</reference>
<feature type="transmembrane region" description="Helical" evidence="2">
    <location>
        <begin position="185"/>
        <end position="216"/>
    </location>
</feature>
<feature type="transmembrane region" description="Helical" evidence="2">
    <location>
        <begin position="355"/>
        <end position="379"/>
    </location>
</feature>
<evidence type="ECO:0000256" key="2">
    <source>
        <dbReference type="SAM" id="Phobius"/>
    </source>
</evidence>
<keyword evidence="2" id="KW-1133">Transmembrane helix</keyword>
<keyword evidence="4" id="KW-1185">Reference proteome</keyword>